<dbReference type="GO" id="GO:0030014">
    <property type="term" value="C:CCR4-NOT complex"/>
    <property type="evidence" value="ECO:0007669"/>
    <property type="project" value="InterPro"/>
</dbReference>
<keyword evidence="1" id="KW-0732">Signal</keyword>
<accession>A0A8T2TI10</accession>
<feature type="chain" id="PRO_5035939797" evidence="1">
    <location>
        <begin position="24"/>
        <end position="329"/>
    </location>
</feature>
<dbReference type="InterPro" id="IPR039637">
    <property type="entry name" value="CNOT7/CNOT8/Pop2"/>
</dbReference>
<dbReference type="Gene3D" id="3.30.420.10">
    <property type="entry name" value="Ribonuclease H-like superfamily/Ribonuclease H"/>
    <property type="match status" value="1"/>
</dbReference>
<comment type="caution">
    <text evidence="2">The sequence shown here is derived from an EMBL/GenBank/DDBJ whole genome shotgun (WGS) entry which is preliminary data.</text>
</comment>
<dbReference type="SUPFAM" id="SSF53098">
    <property type="entry name" value="Ribonuclease H-like"/>
    <property type="match status" value="1"/>
</dbReference>
<protein>
    <submittedName>
        <fullName evidence="2">Uncharacterized protein</fullName>
    </submittedName>
</protein>
<name>A0A8T2TI10_CERRI</name>
<evidence type="ECO:0000313" key="2">
    <source>
        <dbReference type="EMBL" id="KAH7420964.1"/>
    </source>
</evidence>
<dbReference type="InterPro" id="IPR012337">
    <property type="entry name" value="RNaseH-like_sf"/>
</dbReference>
<dbReference type="Proteomes" id="UP000825935">
    <property type="component" value="Chromosome 13"/>
</dbReference>
<organism evidence="2 3">
    <name type="scientific">Ceratopteris richardii</name>
    <name type="common">Triangle waterfern</name>
    <dbReference type="NCBI Taxonomy" id="49495"/>
    <lineage>
        <taxon>Eukaryota</taxon>
        <taxon>Viridiplantae</taxon>
        <taxon>Streptophyta</taxon>
        <taxon>Embryophyta</taxon>
        <taxon>Tracheophyta</taxon>
        <taxon>Polypodiopsida</taxon>
        <taxon>Polypodiidae</taxon>
        <taxon>Polypodiales</taxon>
        <taxon>Pteridineae</taxon>
        <taxon>Pteridaceae</taxon>
        <taxon>Parkerioideae</taxon>
        <taxon>Ceratopteris</taxon>
    </lineage>
</organism>
<proteinExistence type="predicted"/>
<dbReference type="InterPro" id="IPR036397">
    <property type="entry name" value="RNaseH_sf"/>
</dbReference>
<dbReference type="AlphaFoldDB" id="A0A8T2TI10"/>
<sequence>MLPHNILAFIRASFALFRHSSSANPCSSSVLCNRRELLSCISRRSCNIMAVPHDTSVRIRDVWRCNAAAEFKLIGNLKQEFSTIVIDTEFPGSLKLDFLCSEQDSNEDSTYRTLKENVNMMKLIQVGITLVDNWGRLPMIEGAYCVWQFNLCDFDMNNDIFVKASIQVLQNNGLESRTLGRLLLKHHLVFNPRMHYVCYQGDYDFAYVHKAVTGDQQLPSSLAEYTYSKISMFGRIFDVRCAQLQNFHTSYGLQKFSDSLGVKRISGTSHQAGSDNLLTASTYQAIKSLSTSFYNRHYSQTYSCIGSFHVRCGAMIFVVPKICIQHGNH</sequence>
<feature type="signal peptide" evidence="1">
    <location>
        <begin position="1"/>
        <end position="23"/>
    </location>
</feature>
<dbReference type="GO" id="GO:0003676">
    <property type="term" value="F:nucleic acid binding"/>
    <property type="evidence" value="ECO:0007669"/>
    <property type="project" value="InterPro"/>
</dbReference>
<dbReference type="OrthoDB" id="696953at2759"/>
<dbReference type="PANTHER" id="PTHR10797">
    <property type="entry name" value="CCR4-NOT TRANSCRIPTION COMPLEX SUBUNIT"/>
    <property type="match status" value="1"/>
</dbReference>
<evidence type="ECO:0000256" key="1">
    <source>
        <dbReference type="SAM" id="SignalP"/>
    </source>
</evidence>
<reference evidence="2" key="1">
    <citation type="submission" date="2021-08" db="EMBL/GenBank/DDBJ databases">
        <title>WGS assembly of Ceratopteris richardii.</title>
        <authorList>
            <person name="Marchant D.B."/>
            <person name="Chen G."/>
            <person name="Jenkins J."/>
            <person name="Shu S."/>
            <person name="Leebens-Mack J."/>
            <person name="Grimwood J."/>
            <person name="Schmutz J."/>
            <person name="Soltis P."/>
            <person name="Soltis D."/>
            <person name="Chen Z.-H."/>
        </authorList>
    </citation>
    <scope>NUCLEOTIDE SEQUENCE</scope>
    <source>
        <strain evidence="2">Whitten #5841</strain>
        <tissue evidence="2">Leaf</tissue>
    </source>
</reference>
<dbReference type="GO" id="GO:0004535">
    <property type="term" value="F:poly(A)-specific ribonuclease activity"/>
    <property type="evidence" value="ECO:0007669"/>
    <property type="project" value="InterPro"/>
</dbReference>
<gene>
    <name evidence="2" type="ORF">KP509_13G033100</name>
</gene>
<keyword evidence="3" id="KW-1185">Reference proteome</keyword>
<evidence type="ECO:0000313" key="3">
    <source>
        <dbReference type="Proteomes" id="UP000825935"/>
    </source>
</evidence>
<dbReference type="EMBL" id="CM035418">
    <property type="protein sequence ID" value="KAH7420964.1"/>
    <property type="molecule type" value="Genomic_DNA"/>
</dbReference>